<dbReference type="Pfam" id="PF14267">
    <property type="entry name" value="DUF4357"/>
    <property type="match status" value="1"/>
</dbReference>
<keyword evidence="5" id="KW-1185">Reference proteome</keyword>
<evidence type="ECO:0000259" key="2">
    <source>
        <dbReference type="Pfam" id="PF14267"/>
    </source>
</evidence>
<accession>A0ABV5XFG8</accession>
<dbReference type="RefSeq" id="WP_378375029.1">
    <property type="nucleotide sequence ID" value="NZ_JBHMAS010000035.1"/>
</dbReference>
<evidence type="ECO:0000259" key="3">
    <source>
        <dbReference type="Pfam" id="PF18755"/>
    </source>
</evidence>
<feature type="region of interest" description="Disordered" evidence="1">
    <location>
        <begin position="153"/>
        <end position="172"/>
    </location>
</feature>
<reference evidence="4 5" key="1">
    <citation type="submission" date="2024-09" db="EMBL/GenBank/DDBJ databases">
        <authorList>
            <person name="Sun Q."/>
            <person name="Mori K."/>
        </authorList>
    </citation>
    <scope>NUCLEOTIDE SEQUENCE [LARGE SCALE GENOMIC DNA]</scope>
    <source>
        <strain evidence="4 5">JCM 11411</strain>
    </source>
</reference>
<comment type="caution">
    <text evidence="4">The sequence shown here is derived from an EMBL/GenBank/DDBJ whole genome shotgun (WGS) entry which is preliminary data.</text>
</comment>
<feature type="region of interest" description="Disordered" evidence="1">
    <location>
        <begin position="45"/>
        <end position="71"/>
    </location>
</feature>
<dbReference type="InterPro" id="IPR040843">
    <property type="entry name" value="RAMA"/>
</dbReference>
<gene>
    <name evidence="4" type="ORF">ACFFQ6_16065</name>
</gene>
<sequence length="328" mass="36352">MSLTEADEADMEAFLGETLPLFPLMGVHVFDTAVTDIRTSSLSLPTTHTALSPHGTTSTTGDSLGKNLTSSTPISSQPLYLRSNGTYAEGRDDSRGFIVLAGSLARRQKLEMGGYRTLRNDLEREGILEDHSSEQLRLTRNYIFASPSAAATVMSGSSRNGRKEWKSIDGSPLSQIQQNDLAPILSSNDSTPKPDHNIDSKIGPQIINVNKEIKSQAVIKPDDHHQASSKTKFKYDEDLLLLLRLGYLRVGEKLIHREVRKGLTHIATIEPDGALRFNGKRYGAPSTPLTEVTGGQRNGWQDWRLVDGRRLDALRRKARKDLKMRPDH</sequence>
<dbReference type="Pfam" id="PF18755">
    <property type="entry name" value="RAMA"/>
    <property type="match status" value="1"/>
</dbReference>
<name>A0ABV5XFG8_9NOCA</name>
<dbReference type="Proteomes" id="UP001589587">
    <property type="component" value="Unassembled WGS sequence"/>
</dbReference>
<dbReference type="EMBL" id="JBHMAS010000035">
    <property type="protein sequence ID" value="MFB9781211.1"/>
    <property type="molecule type" value="Genomic_DNA"/>
</dbReference>
<evidence type="ECO:0000313" key="4">
    <source>
        <dbReference type="EMBL" id="MFB9781211.1"/>
    </source>
</evidence>
<dbReference type="InterPro" id="IPR025579">
    <property type="entry name" value="DUF4357"/>
</dbReference>
<feature type="domain" description="RAMA" evidence="3">
    <location>
        <begin position="224"/>
        <end position="321"/>
    </location>
</feature>
<evidence type="ECO:0000256" key="1">
    <source>
        <dbReference type="SAM" id="MobiDB-lite"/>
    </source>
</evidence>
<organism evidence="4 5">
    <name type="scientific">Rhodococcus baikonurensis</name>
    <dbReference type="NCBI Taxonomy" id="172041"/>
    <lineage>
        <taxon>Bacteria</taxon>
        <taxon>Bacillati</taxon>
        <taxon>Actinomycetota</taxon>
        <taxon>Actinomycetes</taxon>
        <taxon>Mycobacteriales</taxon>
        <taxon>Nocardiaceae</taxon>
        <taxon>Rhodococcus</taxon>
        <taxon>Rhodococcus erythropolis group</taxon>
    </lineage>
</organism>
<evidence type="ECO:0000313" key="5">
    <source>
        <dbReference type="Proteomes" id="UP001589587"/>
    </source>
</evidence>
<protein>
    <submittedName>
        <fullName evidence="4">DUF4357 domain-containing protein</fullName>
    </submittedName>
</protein>
<feature type="domain" description="DUF4357" evidence="2">
    <location>
        <begin position="119"/>
        <end position="173"/>
    </location>
</feature>
<proteinExistence type="predicted"/>